<dbReference type="Pfam" id="PF05762">
    <property type="entry name" value="VWA_CoxE"/>
    <property type="match status" value="1"/>
</dbReference>
<dbReference type="SUPFAM" id="SSF53300">
    <property type="entry name" value="vWA-like"/>
    <property type="match status" value="1"/>
</dbReference>
<evidence type="ECO:0000313" key="4">
    <source>
        <dbReference type="Proteomes" id="UP000053372"/>
    </source>
</evidence>
<accession>A0A0V7ZQB7</accession>
<dbReference type="OrthoDB" id="9789979at2"/>
<dbReference type="InterPro" id="IPR036465">
    <property type="entry name" value="vWFA_dom_sf"/>
</dbReference>
<dbReference type="InterPro" id="IPR002035">
    <property type="entry name" value="VWF_A"/>
</dbReference>
<dbReference type="EMBL" id="LMTZ01000002">
    <property type="protein sequence ID" value="KST70186.1"/>
    <property type="molecule type" value="Genomic_DNA"/>
</dbReference>
<dbReference type="Proteomes" id="UP000053372">
    <property type="component" value="Unassembled WGS sequence"/>
</dbReference>
<dbReference type="PANTHER" id="PTHR30634:SF16">
    <property type="entry name" value="OUTER-MEMBRANE LIPOPROTEIN LOLB"/>
    <property type="match status" value="1"/>
</dbReference>
<evidence type="ECO:0000313" key="3">
    <source>
        <dbReference type="EMBL" id="KST70186.1"/>
    </source>
</evidence>
<dbReference type="InterPro" id="IPR008912">
    <property type="entry name" value="Uncharacterised_CoxE"/>
</dbReference>
<reference evidence="2 4" key="1">
    <citation type="journal article" date="2015" name="Genome Announc.">
        <title>Draft Genome of the Euendolithic (true boring) Cyanobacterium Mastigocoleus testarum strain BC008.</title>
        <authorList>
            <person name="Guida B.S."/>
            <person name="Garcia-Pichel F."/>
        </authorList>
    </citation>
    <scope>NUCLEOTIDE SEQUENCE [LARGE SCALE GENOMIC DNA]</scope>
    <source>
        <strain evidence="2 4">BC008</strain>
    </source>
</reference>
<dbReference type="SMART" id="SM00327">
    <property type="entry name" value="VWA"/>
    <property type="match status" value="1"/>
</dbReference>
<gene>
    <name evidence="2" type="ORF">BC008_27045</name>
    <name evidence="3" type="ORF">BC008_36650</name>
</gene>
<dbReference type="PANTHER" id="PTHR30634">
    <property type="entry name" value="OUTER MEMBRANE LOLAB LIPOPROTEIN INSERTION APPARATUS"/>
    <property type="match status" value="1"/>
</dbReference>
<name>A0A0V7ZQB7_9CYAN</name>
<organism evidence="2 4">
    <name type="scientific">Mastigocoleus testarum BC008</name>
    <dbReference type="NCBI Taxonomy" id="371196"/>
    <lineage>
        <taxon>Bacteria</taxon>
        <taxon>Bacillati</taxon>
        <taxon>Cyanobacteriota</taxon>
        <taxon>Cyanophyceae</taxon>
        <taxon>Nostocales</taxon>
        <taxon>Hapalosiphonaceae</taxon>
        <taxon>Mastigocoleus</taxon>
    </lineage>
</organism>
<proteinExistence type="predicted"/>
<dbReference type="Gene3D" id="3.40.50.410">
    <property type="entry name" value="von Willebrand factor, type A domain"/>
    <property type="match status" value="1"/>
</dbReference>
<dbReference type="EMBL" id="LMTZ01000093">
    <property type="protein sequence ID" value="KST66848.1"/>
    <property type="molecule type" value="Genomic_DNA"/>
</dbReference>
<evidence type="ECO:0000259" key="1">
    <source>
        <dbReference type="SMART" id="SM00327"/>
    </source>
</evidence>
<sequence length="382" mass="42275">MSQNPQDERLRRWRLILGSAQDGTACKLSGADVTIDNSLNALYDSERSAGLGSSSPKVARWLGDIRTYFPSSVVKVMQKDALERLNLRQMLLQPEMLEAVEPNVHLVANLLSLSGVMPSKTKDTARQVVRGVVEELQRKLTHPTHQAVMGSLNRAIRNRRPRHNEIDWNRTIRANLKHYQSEYRTIIPEIRIGYGRKRSSLRNIILCVDQSGSMATSVVYAGIFGAVLASLPAIQTRIVVFDTAVVDLTDEAQDPVDLLFGTQLGGGTDINRALAYCQGFVQKPQDTILVLISDLYEGGNRQEMLKRVAALVNSGVQVITLLALNDEGAPMYDRRVTSEFSQMNIPAFACSPDKFPDLMAAAIQKQDIGQWAAANDIVTSRS</sequence>
<keyword evidence="4" id="KW-1185">Reference proteome</keyword>
<dbReference type="CDD" id="cd01462">
    <property type="entry name" value="VWA_YIEM_type"/>
    <property type="match status" value="1"/>
</dbReference>
<evidence type="ECO:0000313" key="2">
    <source>
        <dbReference type="EMBL" id="KST66848.1"/>
    </source>
</evidence>
<dbReference type="RefSeq" id="WP_027844641.1">
    <property type="nucleotide sequence ID" value="NZ_LMTZ01000002.1"/>
</dbReference>
<comment type="caution">
    <text evidence="2">The sequence shown here is derived from an EMBL/GenBank/DDBJ whole genome shotgun (WGS) entry which is preliminary data.</text>
</comment>
<dbReference type="AlphaFoldDB" id="A0A0V7ZQB7"/>
<protein>
    <recommendedName>
        <fullName evidence="1">VWFA domain-containing protein</fullName>
    </recommendedName>
</protein>
<dbReference type="InterPro" id="IPR050458">
    <property type="entry name" value="LolB"/>
</dbReference>
<feature type="domain" description="VWFA" evidence="1">
    <location>
        <begin position="201"/>
        <end position="360"/>
    </location>
</feature>